<evidence type="ECO:0000259" key="6">
    <source>
        <dbReference type="PROSITE" id="PS51186"/>
    </source>
</evidence>
<reference evidence="7 8" key="1">
    <citation type="submission" date="2022-03" db="EMBL/GenBank/DDBJ databases">
        <title>Parabacteroides sp. nov. isolated from swine feces.</title>
        <authorList>
            <person name="Bak J.E."/>
        </authorList>
    </citation>
    <scope>NUCLEOTIDE SEQUENCE [LARGE SCALE GENOMIC DNA]</scope>
    <source>
        <strain evidence="7 8">AGMB00274</strain>
    </source>
</reference>
<keyword evidence="8" id="KW-1185">Reference proteome</keyword>
<evidence type="ECO:0000256" key="5">
    <source>
        <dbReference type="ARBA" id="ARBA00049880"/>
    </source>
</evidence>
<accession>A0ABT0C2C3</accession>
<dbReference type="Pfam" id="PF13673">
    <property type="entry name" value="Acetyltransf_10"/>
    <property type="match status" value="1"/>
</dbReference>
<dbReference type="PANTHER" id="PTHR36449">
    <property type="entry name" value="ACETYLTRANSFERASE-RELATED"/>
    <property type="match status" value="1"/>
</dbReference>
<protein>
    <submittedName>
        <fullName evidence="7">GNAT family N-acetyltransferase</fullName>
    </submittedName>
</protein>
<dbReference type="InterPro" id="IPR000182">
    <property type="entry name" value="GNAT_dom"/>
</dbReference>
<keyword evidence="3" id="KW-0808">Transferase</keyword>
<feature type="domain" description="N-acetyltransferase" evidence="6">
    <location>
        <begin position="1"/>
        <end position="167"/>
    </location>
</feature>
<dbReference type="InterPro" id="IPR016181">
    <property type="entry name" value="Acyl_CoA_acyltransferase"/>
</dbReference>
<evidence type="ECO:0000313" key="7">
    <source>
        <dbReference type="EMBL" id="MCJ2381070.1"/>
    </source>
</evidence>
<sequence>MKVVQLTSDYEMKPFDCGDTELNGFLLNEAKAFSKNRLANTFLICDGDVIIGYFSLFNDKISKQEVSKAVWRKIKKLFPHSKHFGSYPAVKIGRFAIALQYRNCGMGRKMMVVLQYRLKKEISSSTFRFLTVDAYLEAIPFYERNGFKRLDPEEIAGNTRTMFFDMMQLDF</sequence>
<proteinExistence type="predicted"/>
<dbReference type="PANTHER" id="PTHR36449:SF1">
    <property type="entry name" value="ACETYLTRANSFERASE"/>
    <property type="match status" value="1"/>
</dbReference>
<keyword evidence="1" id="KW-0678">Repressor</keyword>
<dbReference type="PROSITE" id="PS51186">
    <property type="entry name" value="GNAT"/>
    <property type="match status" value="1"/>
</dbReference>
<dbReference type="Gene3D" id="3.40.630.30">
    <property type="match status" value="1"/>
</dbReference>
<gene>
    <name evidence="7" type="ORF">MUN53_10670</name>
</gene>
<evidence type="ECO:0000256" key="3">
    <source>
        <dbReference type="ARBA" id="ARBA00022679"/>
    </source>
</evidence>
<evidence type="ECO:0000313" key="8">
    <source>
        <dbReference type="Proteomes" id="UP001165444"/>
    </source>
</evidence>
<keyword evidence="2" id="KW-1277">Toxin-antitoxin system</keyword>
<organism evidence="7 8">
    <name type="scientific">Parabacteroides faecalis</name>
    <dbReference type="NCBI Taxonomy" id="2924040"/>
    <lineage>
        <taxon>Bacteria</taxon>
        <taxon>Pseudomonadati</taxon>
        <taxon>Bacteroidota</taxon>
        <taxon>Bacteroidia</taxon>
        <taxon>Bacteroidales</taxon>
        <taxon>Tannerellaceae</taxon>
        <taxon>Parabacteroides</taxon>
    </lineage>
</organism>
<comment type="caution">
    <text evidence="7">The sequence shown here is derived from an EMBL/GenBank/DDBJ whole genome shotgun (WGS) entry which is preliminary data.</text>
</comment>
<dbReference type="RefSeq" id="WP_243325405.1">
    <property type="nucleotide sequence ID" value="NZ_JAKZMM010000025.1"/>
</dbReference>
<dbReference type="Proteomes" id="UP001165444">
    <property type="component" value="Unassembled WGS sequence"/>
</dbReference>
<name>A0ABT0C2C3_9BACT</name>
<comment type="catalytic activity">
    <reaction evidence="5">
        <text>glycyl-tRNA(Gly) + acetyl-CoA = N-acetylglycyl-tRNA(Gly) + CoA + H(+)</text>
        <dbReference type="Rhea" id="RHEA:81867"/>
        <dbReference type="Rhea" id="RHEA-COMP:9683"/>
        <dbReference type="Rhea" id="RHEA-COMP:19766"/>
        <dbReference type="ChEBI" id="CHEBI:15378"/>
        <dbReference type="ChEBI" id="CHEBI:57287"/>
        <dbReference type="ChEBI" id="CHEBI:57288"/>
        <dbReference type="ChEBI" id="CHEBI:78522"/>
        <dbReference type="ChEBI" id="CHEBI:232036"/>
    </reaction>
</comment>
<dbReference type="EMBL" id="JAKZMM010000025">
    <property type="protein sequence ID" value="MCJ2381070.1"/>
    <property type="molecule type" value="Genomic_DNA"/>
</dbReference>
<evidence type="ECO:0000256" key="2">
    <source>
        <dbReference type="ARBA" id="ARBA00022649"/>
    </source>
</evidence>
<evidence type="ECO:0000256" key="1">
    <source>
        <dbReference type="ARBA" id="ARBA00022491"/>
    </source>
</evidence>
<dbReference type="SUPFAM" id="SSF55729">
    <property type="entry name" value="Acyl-CoA N-acyltransferases (Nat)"/>
    <property type="match status" value="1"/>
</dbReference>
<evidence type="ECO:0000256" key="4">
    <source>
        <dbReference type="ARBA" id="ARBA00023315"/>
    </source>
</evidence>
<keyword evidence="4" id="KW-0012">Acyltransferase</keyword>